<dbReference type="GO" id="GO:0030246">
    <property type="term" value="F:carbohydrate binding"/>
    <property type="evidence" value="ECO:0007669"/>
    <property type="project" value="InterPro"/>
</dbReference>
<feature type="signal peptide" evidence="1">
    <location>
        <begin position="1"/>
        <end position="33"/>
    </location>
</feature>
<dbReference type="RefSeq" id="WP_091293495.1">
    <property type="nucleotide sequence ID" value="NZ_FNON01000006.1"/>
</dbReference>
<accession>A0A1H3LAI6</accession>
<dbReference type="EMBL" id="FNON01000006">
    <property type="protein sequence ID" value="SDY61320.1"/>
    <property type="molecule type" value="Genomic_DNA"/>
</dbReference>
<feature type="domain" description="DUF11" evidence="2">
    <location>
        <begin position="167"/>
        <end position="279"/>
    </location>
</feature>
<evidence type="ECO:0000256" key="1">
    <source>
        <dbReference type="SAM" id="SignalP"/>
    </source>
</evidence>
<dbReference type="Proteomes" id="UP000199515">
    <property type="component" value="Unassembled WGS sequence"/>
</dbReference>
<feature type="chain" id="PRO_5011518906" description="DUF11 domain-containing protein" evidence="1">
    <location>
        <begin position="34"/>
        <end position="324"/>
    </location>
</feature>
<dbReference type="InterPro" id="IPR001434">
    <property type="entry name" value="OmcB-like_DUF11"/>
</dbReference>
<dbReference type="STRING" id="589385.SAMN05421504_106128"/>
<evidence type="ECO:0000313" key="3">
    <source>
        <dbReference type="EMBL" id="SDY61320.1"/>
    </source>
</evidence>
<dbReference type="AlphaFoldDB" id="A0A1H3LAI6"/>
<dbReference type="OrthoDB" id="3666463at2"/>
<sequence length="324" mass="32818">MTTKPFLRRTSAIAGLALLTGAGSVLTAVPALADPLPEVALSVSQSVVHPGDTFTVTETINNINDFTVLHPAAVLVTLPDALQTYTTLQGCSGSVAGSCVPTTGGYKFVLAEAMDQHTGGVTTFTFKVADNAPDLTETLRGQLVGSNYGSEPVTGPTITIDASADAAVSVNVTPHPGLLSGRFDFAVKVTNGGPGVIRNAKITTTLPLGLSATASGACAPSAGKAVCTFNGVANGSSSTANFSVPFGLLTVGLPFEFKTSRTSSDSRDPNPANDSVTTTCTVVTPLLVNCYQGGGGAAKVAASVMQSFANLKVVAKNLKPAARR</sequence>
<proteinExistence type="predicted"/>
<reference evidence="3 4" key="1">
    <citation type="submission" date="2016-10" db="EMBL/GenBank/DDBJ databases">
        <authorList>
            <person name="de Groot N.N."/>
        </authorList>
    </citation>
    <scope>NUCLEOTIDE SEQUENCE [LARGE SCALE GENOMIC DNA]</scope>
    <source>
        <strain evidence="3 4">CPCC 202699</strain>
    </source>
</reference>
<dbReference type="InterPro" id="IPR008965">
    <property type="entry name" value="CBM2/CBM3_carb-bd_dom_sf"/>
</dbReference>
<protein>
    <recommendedName>
        <fullName evidence="2">DUF11 domain-containing protein</fullName>
    </recommendedName>
</protein>
<name>A0A1H3LAI6_9PSEU</name>
<evidence type="ECO:0000259" key="2">
    <source>
        <dbReference type="Pfam" id="PF01345"/>
    </source>
</evidence>
<dbReference type="Pfam" id="PF01345">
    <property type="entry name" value="DUF11"/>
    <property type="match status" value="1"/>
</dbReference>
<keyword evidence="1" id="KW-0732">Signal</keyword>
<gene>
    <name evidence="3" type="ORF">SAMN05421504_106128</name>
</gene>
<organism evidence="3 4">
    <name type="scientific">Amycolatopsis xylanica</name>
    <dbReference type="NCBI Taxonomy" id="589385"/>
    <lineage>
        <taxon>Bacteria</taxon>
        <taxon>Bacillati</taxon>
        <taxon>Actinomycetota</taxon>
        <taxon>Actinomycetes</taxon>
        <taxon>Pseudonocardiales</taxon>
        <taxon>Pseudonocardiaceae</taxon>
        <taxon>Amycolatopsis</taxon>
    </lineage>
</organism>
<keyword evidence="4" id="KW-1185">Reference proteome</keyword>
<evidence type="ECO:0000313" key="4">
    <source>
        <dbReference type="Proteomes" id="UP000199515"/>
    </source>
</evidence>
<dbReference type="SUPFAM" id="SSF49384">
    <property type="entry name" value="Carbohydrate-binding domain"/>
    <property type="match status" value="1"/>
</dbReference>